<dbReference type="EMBL" id="MU004244">
    <property type="protein sequence ID" value="KAF2663782.1"/>
    <property type="molecule type" value="Genomic_DNA"/>
</dbReference>
<accession>A0A6A6TVD3</accession>
<feature type="region of interest" description="Disordered" evidence="1">
    <location>
        <begin position="1"/>
        <end position="25"/>
    </location>
</feature>
<dbReference type="Pfam" id="PF09994">
    <property type="entry name" value="T6SS_Tle1-like_cat"/>
    <property type="match status" value="1"/>
</dbReference>
<evidence type="ECO:0000256" key="1">
    <source>
        <dbReference type="SAM" id="MobiDB-lite"/>
    </source>
</evidence>
<dbReference type="InterPro" id="IPR029058">
    <property type="entry name" value="AB_hydrolase_fold"/>
</dbReference>
<feature type="compositionally biased region" description="Basic and acidic residues" evidence="1">
    <location>
        <begin position="300"/>
        <end position="316"/>
    </location>
</feature>
<dbReference type="SUPFAM" id="SSF53474">
    <property type="entry name" value="alpha/beta-Hydrolases"/>
    <property type="match status" value="1"/>
</dbReference>
<evidence type="ECO:0000313" key="3">
    <source>
        <dbReference type="EMBL" id="KAF2663782.1"/>
    </source>
</evidence>
<dbReference type="PANTHER" id="PTHR33840:SF2">
    <property type="entry name" value="TLE1 PHOSPHOLIPASE DOMAIN-CONTAINING PROTEIN"/>
    <property type="match status" value="1"/>
</dbReference>
<feature type="domain" description="T6SS Phospholipase effector Tle1-like catalytic" evidence="2">
    <location>
        <begin position="58"/>
        <end position="408"/>
    </location>
</feature>
<feature type="compositionally biased region" description="Basic and acidic residues" evidence="1">
    <location>
        <begin position="1"/>
        <end position="10"/>
    </location>
</feature>
<reference evidence="3" key="1">
    <citation type="journal article" date="2020" name="Stud. Mycol.">
        <title>101 Dothideomycetes genomes: a test case for predicting lifestyles and emergence of pathogens.</title>
        <authorList>
            <person name="Haridas S."/>
            <person name="Albert R."/>
            <person name="Binder M."/>
            <person name="Bloem J."/>
            <person name="Labutti K."/>
            <person name="Salamov A."/>
            <person name="Andreopoulos B."/>
            <person name="Baker S."/>
            <person name="Barry K."/>
            <person name="Bills G."/>
            <person name="Bluhm B."/>
            <person name="Cannon C."/>
            <person name="Castanera R."/>
            <person name="Culley D."/>
            <person name="Daum C."/>
            <person name="Ezra D."/>
            <person name="Gonzalez J."/>
            <person name="Henrissat B."/>
            <person name="Kuo A."/>
            <person name="Liang C."/>
            <person name="Lipzen A."/>
            <person name="Lutzoni F."/>
            <person name="Magnuson J."/>
            <person name="Mondo S."/>
            <person name="Nolan M."/>
            <person name="Ohm R."/>
            <person name="Pangilinan J."/>
            <person name="Park H.-J."/>
            <person name="Ramirez L."/>
            <person name="Alfaro M."/>
            <person name="Sun H."/>
            <person name="Tritt A."/>
            <person name="Yoshinaga Y."/>
            <person name="Zwiers L.-H."/>
            <person name="Turgeon B."/>
            <person name="Goodwin S."/>
            <person name="Spatafora J."/>
            <person name="Crous P."/>
            <person name="Grigoriev I."/>
        </authorList>
    </citation>
    <scope>NUCLEOTIDE SEQUENCE</scope>
    <source>
        <strain evidence="3">CBS 115976</strain>
    </source>
</reference>
<dbReference type="PANTHER" id="PTHR33840">
    <property type="match status" value="1"/>
</dbReference>
<organism evidence="3 4">
    <name type="scientific">Microthyrium microscopicum</name>
    <dbReference type="NCBI Taxonomy" id="703497"/>
    <lineage>
        <taxon>Eukaryota</taxon>
        <taxon>Fungi</taxon>
        <taxon>Dikarya</taxon>
        <taxon>Ascomycota</taxon>
        <taxon>Pezizomycotina</taxon>
        <taxon>Dothideomycetes</taxon>
        <taxon>Dothideomycetes incertae sedis</taxon>
        <taxon>Microthyriales</taxon>
        <taxon>Microthyriaceae</taxon>
        <taxon>Microthyrium</taxon>
    </lineage>
</organism>
<dbReference type="InterPro" id="IPR018712">
    <property type="entry name" value="Tle1-like_cat"/>
</dbReference>
<proteinExistence type="predicted"/>
<feature type="region of interest" description="Disordered" evidence="1">
    <location>
        <begin position="300"/>
        <end position="335"/>
    </location>
</feature>
<keyword evidence="4" id="KW-1185">Reference proteome</keyword>
<dbReference type="OrthoDB" id="3162439at2759"/>
<name>A0A6A6TVD3_9PEZI</name>
<evidence type="ECO:0000259" key="2">
    <source>
        <dbReference type="Pfam" id="PF09994"/>
    </source>
</evidence>
<sequence length="587" mass="66499">MEEKTLEKRGSYPVQSPDFTPHVQPPEKIEAAMPDRLPRTIRAVRDNATEGLVKEHPRTLVICLDGTGDQFDEDNSNIVYFVSCLMKHTPERQVTYYQSGIGTYGKGGLRNGIGAAADMAVGSGLGVHICDAYQFLMENYRAGDKICLFGFSRGAYTVRCLAGMLHKVGLLPASNKSQVNFAYEFYKDDSDAGWGMSWDFKRTFCTDVNVYFVGVFDCVASVGFIPRKLPFSKSPTNSVHYFRHAMALDEHRAKFKVCQWSHQDPDLTEEELRRRIAAGASDGSKKDKVKKAGIFKAFRKEKDPDHANKNPTEETKATTNGEHSNGINGADKTNGFALKRRQTKADMQESFEAKFDKQDAAYRKNLKVETDALEVWFMGAHADIGGGSCKNGTRHMLSRIPLRWMIRQCFECDTGILFNTIHLAQQGIDVNTLYPVYQQPTKPLVGPPPALLEKYKKGSLAPLWRRATFLPIGRKEDRIKDAPTAEDLQYILPSESTENHFDAEATCNDQLKIAHGWWVLEFWPIKVRILAQDGETWVKKVRWNLGRYRPIRESEPNVHWTVNHMIAEGKYKIRCRGDKNVVWNEVA</sequence>
<feature type="compositionally biased region" description="Polar residues" evidence="1">
    <location>
        <begin position="317"/>
        <end position="327"/>
    </location>
</feature>
<gene>
    <name evidence="3" type="ORF">BT63DRAFT_444260</name>
</gene>
<dbReference type="Proteomes" id="UP000799302">
    <property type="component" value="Unassembled WGS sequence"/>
</dbReference>
<dbReference type="AlphaFoldDB" id="A0A6A6TVD3"/>
<protein>
    <recommendedName>
        <fullName evidence="2">T6SS Phospholipase effector Tle1-like catalytic domain-containing protein</fullName>
    </recommendedName>
</protein>
<evidence type="ECO:0000313" key="4">
    <source>
        <dbReference type="Proteomes" id="UP000799302"/>
    </source>
</evidence>